<evidence type="ECO:0000256" key="5">
    <source>
        <dbReference type="ARBA" id="ARBA00022989"/>
    </source>
</evidence>
<feature type="transmembrane region" description="Helical" evidence="7">
    <location>
        <begin position="214"/>
        <end position="238"/>
    </location>
</feature>
<dbReference type="InterPro" id="IPR013057">
    <property type="entry name" value="AA_transpt_TM"/>
</dbReference>
<sequence>MKLGRNRWIVDDFRDENGDDEVDDCVGGQISIKSHDNQVDHVLPPQSTIESKYFDDDGRPKRSGTVLTTSAHIITAVIGSGVLSLAWAIAQLGWIGGPCVMLMFAFVNYYSASLMADCYRSFLGNRNYTYMDAVRSNLGGVRVKICGLFQYLNLFGIAIGYTIATSISMMAIHRSNCFHKSGRKKPCHTSGNPYTIMFGVIEIFLSQIPGLDQLWWLSVVAAIMSFTYSTIGLGFAIAKVAESGTVKGSLTGISVGSVTQTEKIWRSFQAIGNIAFSYSYSFILIEIQDTIKSPPPSEATVMKRANLISSIITTSFYMLCGCMGYAAVGDLAPGNLLTGFAFYDPFWLLDIANIAVVIHLLGAYQVYCQPIFSFIEKLASKHYPQSRFITREINLQIPGFQPCYKMNLFRLVWRTVFVFATTIVAMLVPLFNDVLGILGALIFWPLVVYFPIEMHIAQRKIPKWSTKWVCSRLLSVFCLMISIVAGIGSVAGVTLDLKAFQPFKITY</sequence>
<protein>
    <recommendedName>
        <fullName evidence="8">Amino acid transporter transmembrane domain-containing protein</fullName>
    </recommendedName>
</protein>
<comment type="subcellular location">
    <subcellularLocation>
        <location evidence="1">Membrane</location>
    </subcellularLocation>
</comment>
<gene>
    <name evidence="9" type="ORF">LWI28_009323</name>
</gene>
<dbReference type="Pfam" id="PF01490">
    <property type="entry name" value="Aa_trans"/>
    <property type="match status" value="1"/>
</dbReference>
<organism evidence="9 10">
    <name type="scientific">Acer negundo</name>
    <name type="common">Box elder</name>
    <dbReference type="NCBI Taxonomy" id="4023"/>
    <lineage>
        <taxon>Eukaryota</taxon>
        <taxon>Viridiplantae</taxon>
        <taxon>Streptophyta</taxon>
        <taxon>Embryophyta</taxon>
        <taxon>Tracheophyta</taxon>
        <taxon>Spermatophyta</taxon>
        <taxon>Magnoliopsida</taxon>
        <taxon>eudicotyledons</taxon>
        <taxon>Gunneridae</taxon>
        <taxon>Pentapetalae</taxon>
        <taxon>rosids</taxon>
        <taxon>malvids</taxon>
        <taxon>Sapindales</taxon>
        <taxon>Sapindaceae</taxon>
        <taxon>Hippocastanoideae</taxon>
        <taxon>Acereae</taxon>
        <taxon>Acer</taxon>
    </lineage>
</organism>
<keyword evidence="10" id="KW-1185">Reference proteome</keyword>
<evidence type="ECO:0000313" key="9">
    <source>
        <dbReference type="EMBL" id="KAI9165184.1"/>
    </source>
</evidence>
<keyword evidence="5 7" id="KW-1133">Transmembrane helix</keyword>
<feature type="transmembrane region" description="Helical" evidence="7">
    <location>
        <begin position="151"/>
        <end position="172"/>
    </location>
</feature>
<dbReference type="EMBL" id="JAJSOW010000105">
    <property type="protein sequence ID" value="KAI9165184.1"/>
    <property type="molecule type" value="Genomic_DNA"/>
</dbReference>
<evidence type="ECO:0000256" key="1">
    <source>
        <dbReference type="ARBA" id="ARBA00004370"/>
    </source>
</evidence>
<dbReference type="GO" id="GO:0006865">
    <property type="term" value="P:amino acid transport"/>
    <property type="evidence" value="ECO:0007669"/>
    <property type="project" value="UniProtKB-KW"/>
</dbReference>
<dbReference type="Proteomes" id="UP001064489">
    <property type="component" value="Chromosome 10"/>
</dbReference>
<proteinExistence type="predicted"/>
<feature type="transmembrane region" description="Helical" evidence="7">
    <location>
        <begin position="95"/>
        <end position="116"/>
    </location>
</feature>
<dbReference type="PANTHER" id="PTHR48017">
    <property type="entry name" value="OS05G0424000 PROTEIN-RELATED"/>
    <property type="match status" value="1"/>
</dbReference>
<evidence type="ECO:0000256" key="3">
    <source>
        <dbReference type="ARBA" id="ARBA00022692"/>
    </source>
</evidence>
<feature type="transmembrane region" description="Helical" evidence="7">
    <location>
        <begin position="411"/>
        <end position="428"/>
    </location>
</feature>
<dbReference type="AlphaFoldDB" id="A0AAD5NLH2"/>
<feature type="domain" description="Amino acid transporter transmembrane" evidence="8">
    <location>
        <begin position="63"/>
        <end position="493"/>
    </location>
</feature>
<comment type="caution">
    <text evidence="9">The sequence shown here is derived from an EMBL/GenBank/DDBJ whole genome shotgun (WGS) entry which is preliminary data.</text>
</comment>
<keyword evidence="6 7" id="KW-0472">Membrane</keyword>
<accession>A0AAD5NLH2</accession>
<evidence type="ECO:0000256" key="2">
    <source>
        <dbReference type="ARBA" id="ARBA00022448"/>
    </source>
</evidence>
<evidence type="ECO:0000256" key="4">
    <source>
        <dbReference type="ARBA" id="ARBA00022970"/>
    </source>
</evidence>
<feature type="transmembrane region" description="Helical" evidence="7">
    <location>
        <begin position="473"/>
        <end position="495"/>
    </location>
</feature>
<evidence type="ECO:0000313" key="10">
    <source>
        <dbReference type="Proteomes" id="UP001064489"/>
    </source>
</evidence>
<keyword evidence="2" id="KW-0813">Transport</keyword>
<feature type="transmembrane region" description="Helical" evidence="7">
    <location>
        <begin position="434"/>
        <end position="452"/>
    </location>
</feature>
<keyword evidence="4" id="KW-0029">Amino-acid transport</keyword>
<feature type="transmembrane region" description="Helical" evidence="7">
    <location>
        <begin position="346"/>
        <end position="367"/>
    </location>
</feature>
<feature type="transmembrane region" description="Helical" evidence="7">
    <location>
        <begin position="307"/>
        <end position="326"/>
    </location>
</feature>
<dbReference type="GO" id="GO:0016020">
    <property type="term" value="C:membrane"/>
    <property type="evidence" value="ECO:0007669"/>
    <property type="project" value="UniProtKB-SubCell"/>
</dbReference>
<evidence type="ECO:0000259" key="8">
    <source>
        <dbReference type="Pfam" id="PF01490"/>
    </source>
</evidence>
<name>A0AAD5NLH2_ACENE</name>
<reference evidence="9" key="1">
    <citation type="journal article" date="2022" name="Plant J.">
        <title>Strategies of tolerance reflected in two North American maple genomes.</title>
        <authorList>
            <person name="McEvoy S.L."/>
            <person name="Sezen U.U."/>
            <person name="Trouern-Trend A."/>
            <person name="McMahon S.M."/>
            <person name="Schaberg P.G."/>
            <person name="Yang J."/>
            <person name="Wegrzyn J.L."/>
            <person name="Swenson N.G."/>
        </authorList>
    </citation>
    <scope>NUCLEOTIDE SEQUENCE</scope>
    <source>
        <strain evidence="9">91603</strain>
    </source>
</reference>
<reference evidence="9" key="2">
    <citation type="submission" date="2023-02" db="EMBL/GenBank/DDBJ databases">
        <authorList>
            <person name="Swenson N.G."/>
            <person name="Wegrzyn J.L."/>
            <person name="Mcevoy S.L."/>
        </authorList>
    </citation>
    <scope>NUCLEOTIDE SEQUENCE</scope>
    <source>
        <strain evidence="9">91603</strain>
        <tissue evidence="9">Leaf</tissue>
    </source>
</reference>
<evidence type="ECO:0000256" key="7">
    <source>
        <dbReference type="SAM" id="Phobius"/>
    </source>
</evidence>
<evidence type="ECO:0000256" key="6">
    <source>
        <dbReference type="ARBA" id="ARBA00023136"/>
    </source>
</evidence>
<feature type="transmembrane region" description="Helical" evidence="7">
    <location>
        <begin position="66"/>
        <end position="89"/>
    </location>
</feature>
<keyword evidence="3 7" id="KW-0812">Transmembrane</keyword>